<feature type="signal peptide" evidence="1">
    <location>
        <begin position="1"/>
        <end position="25"/>
    </location>
</feature>
<gene>
    <name evidence="2" type="ORF">SAMN05892877_11788</name>
</gene>
<sequence>MPAMPSASALTLAAMLGLWAFPAAAGMLVDAATKAEQLATSGDPVGAHDALREAFGTFSSTLPFSIGKATFVADPPEGYGMYTPRPNAVYKPGESLISYVEPVGLSWRPIDGGKVEAQFTVDLELLNDKGDTLAEQKAFGSFTFRGFVRNQEVFAKLTLSVEGPPAGEYVLRYRFRDAISGAVALSDQKFSIVP</sequence>
<proteinExistence type="predicted"/>
<name>A0A285UV60_9HYPH</name>
<dbReference type="EMBL" id="OBQD01000017">
    <property type="protein sequence ID" value="SOC45699.1"/>
    <property type="molecule type" value="Genomic_DNA"/>
</dbReference>
<evidence type="ECO:0000313" key="3">
    <source>
        <dbReference type="Proteomes" id="UP000219167"/>
    </source>
</evidence>
<dbReference type="RefSeq" id="WP_097142141.1">
    <property type="nucleotide sequence ID" value="NZ_OBQD01000017.1"/>
</dbReference>
<reference evidence="2 3" key="1">
    <citation type="submission" date="2017-08" db="EMBL/GenBank/DDBJ databases">
        <authorList>
            <person name="de Groot N.N."/>
        </authorList>
    </citation>
    <scope>NUCLEOTIDE SEQUENCE [LARGE SCALE GENOMIC DNA]</scope>
    <source>
        <strain evidence="2 3">JC85</strain>
    </source>
</reference>
<protein>
    <submittedName>
        <fullName evidence="2">Uncharacterized protein</fullName>
    </submittedName>
</protein>
<dbReference type="Proteomes" id="UP000219167">
    <property type="component" value="Unassembled WGS sequence"/>
</dbReference>
<keyword evidence="3" id="KW-1185">Reference proteome</keyword>
<dbReference type="OrthoDB" id="8444059at2"/>
<evidence type="ECO:0000256" key="1">
    <source>
        <dbReference type="SAM" id="SignalP"/>
    </source>
</evidence>
<dbReference type="AlphaFoldDB" id="A0A285UV60"/>
<keyword evidence="1" id="KW-0732">Signal</keyword>
<accession>A0A285UV60</accession>
<evidence type="ECO:0000313" key="2">
    <source>
        <dbReference type="EMBL" id="SOC45699.1"/>
    </source>
</evidence>
<organism evidence="2 3">
    <name type="scientific">Rhizobium subbaraonis</name>
    <dbReference type="NCBI Taxonomy" id="908946"/>
    <lineage>
        <taxon>Bacteria</taxon>
        <taxon>Pseudomonadati</taxon>
        <taxon>Pseudomonadota</taxon>
        <taxon>Alphaproteobacteria</taxon>
        <taxon>Hyphomicrobiales</taxon>
        <taxon>Rhizobiaceae</taxon>
        <taxon>Rhizobium/Agrobacterium group</taxon>
        <taxon>Rhizobium</taxon>
    </lineage>
</organism>
<feature type="chain" id="PRO_5012718711" evidence="1">
    <location>
        <begin position="26"/>
        <end position="194"/>
    </location>
</feature>